<feature type="region of interest" description="Disordered" evidence="1">
    <location>
        <begin position="432"/>
        <end position="452"/>
    </location>
</feature>
<keyword evidence="3" id="KW-1185">Reference proteome</keyword>
<feature type="compositionally biased region" description="Polar residues" evidence="1">
    <location>
        <begin position="65"/>
        <end position="75"/>
    </location>
</feature>
<reference evidence="2 3" key="1">
    <citation type="journal article" date="2008" name="PLoS Genet.">
        <title>Genomic islands in the pathogenic filamentous fungus Aspergillus fumigatus.</title>
        <authorList>
            <person name="Fedorova N.D."/>
            <person name="Khaldi N."/>
            <person name="Joardar V.S."/>
            <person name="Maiti R."/>
            <person name="Amedeo P."/>
            <person name="Anderson M.J."/>
            <person name="Crabtree J."/>
            <person name="Silva J.C."/>
            <person name="Badger J.H."/>
            <person name="Albarraq A."/>
            <person name="Angiuoli S."/>
            <person name="Bussey H."/>
            <person name="Bowyer P."/>
            <person name="Cotty P.J."/>
            <person name="Dyer P.S."/>
            <person name="Egan A."/>
            <person name="Galens K."/>
            <person name="Fraser-Liggett C.M."/>
            <person name="Haas B.J."/>
            <person name="Inman J.M."/>
            <person name="Kent R."/>
            <person name="Lemieux S."/>
            <person name="Malavazi I."/>
            <person name="Orvis J."/>
            <person name="Roemer T."/>
            <person name="Ronning C.M."/>
            <person name="Sundaram J.P."/>
            <person name="Sutton G."/>
            <person name="Turner G."/>
            <person name="Venter J.C."/>
            <person name="White O.R."/>
            <person name="Whitty B.R."/>
            <person name="Youngman P."/>
            <person name="Wolfe K.H."/>
            <person name="Goldman G.H."/>
            <person name="Wortman J.R."/>
            <person name="Jiang B."/>
            <person name="Denning D.W."/>
            <person name="Nierman W.C."/>
        </authorList>
    </citation>
    <scope>NUCLEOTIDE SEQUENCE [LARGE SCALE GENOMIC DNA]</scope>
    <source>
        <strain evidence="3">CBS 144.89 / FGSC A1163 / CEA10</strain>
    </source>
</reference>
<feature type="compositionally biased region" description="Polar residues" evidence="1">
    <location>
        <begin position="288"/>
        <end position="310"/>
    </location>
</feature>
<dbReference type="HOGENOM" id="CLU_052049_0_0_1"/>
<feature type="compositionally biased region" description="Polar residues" evidence="1">
    <location>
        <begin position="335"/>
        <end position="351"/>
    </location>
</feature>
<accession>B0Y5L4</accession>
<feature type="compositionally biased region" description="Low complexity" evidence="1">
    <location>
        <begin position="276"/>
        <end position="287"/>
    </location>
</feature>
<evidence type="ECO:0000313" key="3">
    <source>
        <dbReference type="Proteomes" id="UP000001699"/>
    </source>
</evidence>
<organism evidence="2 3">
    <name type="scientific">Aspergillus fumigatus (strain CBS 144.89 / FGSC A1163 / CEA10)</name>
    <name type="common">Neosartorya fumigata</name>
    <dbReference type="NCBI Taxonomy" id="451804"/>
    <lineage>
        <taxon>Eukaryota</taxon>
        <taxon>Fungi</taxon>
        <taxon>Dikarya</taxon>
        <taxon>Ascomycota</taxon>
        <taxon>Pezizomycotina</taxon>
        <taxon>Eurotiomycetes</taxon>
        <taxon>Eurotiomycetidae</taxon>
        <taxon>Eurotiales</taxon>
        <taxon>Aspergillaceae</taxon>
        <taxon>Aspergillus</taxon>
        <taxon>Aspergillus subgen. Fumigati</taxon>
    </lineage>
</organism>
<dbReference type="VEuPathDB" id="FungiDB:AFUB_063800"/>
<feature type="region of interest" description="Disordered" evidence="1">
    <location>
        <begin position="32"/>
        <end position="77"/>
    </location>
</feature>
<dbReference type="AlphaFoldDB" id="B0Y5L4"/>
<dbReference type="Proteomes" id="UP000001699">
    <property type="component" value="Unassembled WGS sequence"/>
</dbReference>
<feature type="region of interest" description="Disordered" evidence="1">
    <location>
        <begin position="329"/>
        <end position="351"/>
    </location>
</feature>
<feature type="compositionally biased region" description="Low complexity" evidence="1">
    <location>
        <begin position="45"/>
        <end position="56"/>
    </location>
</feature>
<feature type="compositionally biased region" description="Basic and acidic residues" evidence="1">
    <location>
        <begin position="232"/>
        <end position="248"/>
    </location>
</feature>
<name>B0Y5L4_ASPFC</name>
<gene>
    <name evidence="2" type="ORF">AFUB_063800</name>
</gene>
<feature type="region of interest" description="Disordered" evidence="1">
    <location>
        <begin position="229"/>
        <end position="310"/>
    </location>
</feature>
<feature type="compositionally biased region" description="Polar residues" evidence="1">
    <location>
        <begin position="434"/>
        <end position="452"/>
    </location>
</feature>
<feature type="region of interest" description="Disordered" evidence="1">
    <location>
        <begin position="94"/>
        <end position="115"/>
    </location>
</feature>
<protein>
    <submittedName>
        <fullName evidence="2">Uncharacterized protein</fullName>
    </submittedName>
</protein>
<evidence type="ECO:0000313" key="2">
    <source>
        <dbReference type="EMBL" id="EDP50049.1"/>
    </source>
</evidence>
<proteinExistence type="predicted"/>
<evidence type="ECO:0000256" key="1">
    <source>
        <dbReference type="SAM" id="MobiDB-lite"/>
    </source>
</evidence>
<dbReference type="EMBL" id="DS499598">
    <property type="protein sequence ID" value="EDP50049.1"/>
    <property type="molecule type" value="Genomic_DNA"/>
</dbReference>
<dbReference type="OrthoDB" id="3946700at2759"/>
<sequence length="452" mass="50077">MIKNDSGLDRQSWSNQGRLSLEDLQIWMYRESSPEASKNKPIKDPSAAARSSIRRQAAIRRPSRHNTSTLRSASLHSPFPREIVDEIEREAHGLQRHIRSPVPNTTSGEDPFDLTSMISDANRREAGQRLLHEALRHGRPGQRLRIPRNTFNLDSYRRASPGVDSGRRQSSEHAVAFTPSFAPAIAYHRRVSPPPQTRPSLSSFPPEGFEVVGSTVPLLRRVGRRSVNEANRTMHHDTTVDGLGDRQRSMSPDDDASNDAWETLLTTITPDDNLPSADSSFASASASGLNVSGSAGSRNQGRSFQTLPSSLDSSTATVRMVLDPYPEYINPCDYPSSTDSDSASEGDSNQLSLWRRYRRRMHQMSTSRRSDDLHSTMSSHPPIPAFSFAFSNSSTDPELQQMQAILDRLARREVIPDDWWAAAGLSPTIGHRLGTNNGSNDTETTDASARPL</sequence>